<evidence type="ECO:0000259" key="1">
    <source>
        <dbReference type="Pfam" id="PF13358"/>
    </source>
</evidence>
<dbReference type="InterPro" id="IPR036397">
    <property type="entry name" value="RNaseH_sf"/>
</dbReference>
<dbReference type="Gene3D" id="3.30.420.10">
    <property type="entry name" value="Ribonuclease H-like superfamily/Ribonuclease H"/>
    <property type="match status" value="1"/>
</dbReference>
<proteinExistence type="predicted"/>
<dbReference type="InterPro" id="IPR038717">
    <property type="entry name" value="Tc1-like_DDE_dom"/>
</dbReference>
<organism evidence="2 3">
    <name type="scientific">Nocardiopsis rhodophaea</name>
    <dbReference type="NCBI Taxonomy" id="280238"/>
    <lineage>
        <taxon>Bacteria</taxon>
        <taxon>Bacillati</taxon>
        <taxon>Actinomycetota</taxon>
        <taxon>Actinomycetes</taxon>
        <taxon>Streptosporangiales</taxon>
        <taxon>Nocardiopsidaceae</taxon>
        <taxon>Nocardiopsis</taxon>
    </lineage>
</organism>
<keyword evidence="3" id="KW-1185">Reference proteome</keyword>
<comment type="caution">
    <text evidence="2">The sequence shown here is derived from an EMBL/GenBank/DDBJ whole genome shotgun (WGS) entry which is preliminary data.</text>
</comment>
<accession>A0ABP5F6B0</accession>
<protein>
    <recommendedName>
        <fullName evidence="1">Tc1-like transposase DDE domain-containing protein</fullName>
    </recommendedName>
</protein>
<sequence>MRRTWGRRGRTPLIALSRRRRRRINASGWLCVAPDGSHTRLVFTTSRTGYRHYDFPELIDRVHERLGAPLVLVWDNHPSHRTAWLRHRLAQRTWLSVVHLPRYAPELNPVETMWSQVKTRIANRAFRSVEEVERALRSALFSVQRRPDVLSGFIRSVGLDPCPLESTT</sequence>
<dbReference type="Pfam" id="PF13358">
    <property type="entry name" value="DDE_3"/>
    <property type="match status" value="1"/>
</dbReference>
<gene>
    <name evidence="2" type="ORF">GCM10009799_51120</name>
</gene>
<dbReference type="InterPro" id="IPR012337">
    <property type="entry name" value="RNaseH-like_sf"/>
</dbReference>
<feature type="domain" description="Tc1-like transposase DDE" evidence="1">
    <location>
        <begin position="2"/>
        <end position="132"/>
    </location>
</feature>
<dbReference type="SUPFAM" id="SSF53098">
    <property type="entry name" value="Ribonuclease H-like"/>
    <property type="match status" value="1"/>
</dbReference>
<name>A0ABP5F6B0_9ACTN</name>
<evidence type="ECO:0000313" key="3">
    <source>
        <dbReference type="Proteomes" id="UP001501585"/>
    </source>
</evidence>
<dbReference type="Proteomes" id="UP001501585">
    <property type="component" value="Unassembled WGS sequence"/>
</dbReference>
<evidence type="ECO:0000313" key="2">
    <source>
        <dbReference type="EMBL" id="GAA2016733.1"/>
    </source>
</evidence>
<dbReference type="EMBL" id="BAAAPC010000034">
    <property type="protein sequence ID" value="GAA2016733.1"/>
    <property type="molecule type" value="Genomic_DNA"/>
</dbReference>
<reference evidence="3" key="1">
    <citation type="journal article" date="2019" name="Int. J. Syst. Evol. Microbiol.">
        <title>The Global Catalogue of Microorganisms (GCM) 10K type strain sequencing project: providing services to taxonomists for standard genome sequencing and annotation.</title>
        <authorList>
            <consortium name="The Broad Institute Genomics Platform"/>
            <consortium name="The Broad Institute Genome Sequencing Center for Infectious Disease"/>
            <person name="Wu L."/>
            <person name="Ma J."/>
        </authorList>
    </citation>
    <scope>NUCLEOTIDE SEQUENCE [LARGE SCALE GENOMIC DNA]</scope>
    <source>
        <strain evidence="3">JCM 15313</strain>
    </source>
</reference>